<name>A0AAN7SKC0_9COLE</name>
<dbReference type="EMBL" id="JARPUR010000001">
    <property type="protein sequence ID" value="KAK4886457.1"/>
    <property type="molecule type" value="Genomic_DNA"/>
</dbReference>
<dbReference type="AlphaFoldDB" id="A0AAN7SKC0"/>
<evidence type="ECO:0000256" key="3">
    <source>
        <dbReference type="RuleBase" id="RU365003"/>
    </source>
</evidence>
<proteinExistence type="inferred from homology"/>
<dbReference type="Proteomes" id="UP001353858">
    <property type="component" value="Unassembled WGS sequence"/>
</dbReference>
<comment type="subcellular location">
    <subcellularLocation>
        <location evidence="3">Peroxisome membrane</location>
    </subcellularLocation>
</comment>
<evidence type="ECO:0000313" key="5">
    <source>
        <dbReference type="Proteomes" id="UP001353858"/>
    </source>
</evidence>
<evidence type="ECO:0000313" key="4">
    <source>
        <dbReference type="EMBL" id="KAK4886457.1"/>
    </source>
</evidence>
<evidence type="ECO:0000256" key="2">
    <source>
        <dbReference type="ARBA" id="ARBA00018577"/>
    </source>
</evidence>
<comment type="caution">
    <text evidence="4">The sequence shown here is derived from an EMBL/GenBank/DDBJ whole genome shotgun (WGS) entry which is preliminary data.</text>
</comment>
<gene>
    <name evidence="4" type="ORF">RN001_002728</name>
</gene>
<reference evidence="5" key="1">
    <citation type="submission" date="2023-01" db="EMBL/GenBank/DDBJ databases">
        <title>Key to firefly adult light organ development and bioluminescence: homeobox transcription factors regulate luciferase expression and transportation to peroxisome.</title>
        <authorList>
            <person name="Fu X."/>
        </authorList>
    </citation>
    <scope>NUCLEOTIDE SEQUENCE [LARGE SCALE GENOMIC DNA]</scope>
</reference>
<comment type="similarity">
    <text evidence="1 3">Belongs to the peroxin-16 family.</text>
</comment>
<dbReference type="PANTHER" id="PTHR13299:SF0">
    <property type="entry name" value="PEROXISOMAL MEMBRANE PROTEIN PEX16"/>
    <property type="match status" value="1"/>
</dbReference>
<evidence type="ECO:0000256" key="1">
    <source>
        <dbReference type="ARBA" id="ARBA00009505"/>
    </source>
</evidence>
<dbReference type="InterPro" id="IPR013919">
    <property type="entry name" value="Pex16"/>
</dbReference>
<keyword evidence="5" id="KW-1185">Reference proteome</keyword>
<keyword evidence="3" id="KW-0962">Peroxisome biogenesis</keyword>
<protein>
    <recommendedName>
        <fullName evidence="2 3">Peroxisomal membrane protein PEX16</fullName>
    </recommendedName>
</protein>
<keyword evidence="3" id="KW-0576">Peroxisome</keyword>
<dbReference type="GO" id="GO:0007031">
    <property type="term" value="P:peroxisome organization"/>
    <property type="evidence" value="ECO:0007669"/>
    <property type="project" value="UniProtKB-KW"/>
</dbReference>
<sequence length="340" mass="39739">MSSVIFSVPELYNSYKRWVTKNPQTTSEFETTVKWISYFIAGRINNSHVVSELVYSLSNLLVLFNDQIISLSQKSQHTTSSERLKVWLTVIEYSEVFLELSALRLWGNTGRWLVIVCIQVFKCISRMLLLFHYKEPIIEHPPIPVLQRNCIDPKAVNDSFQQLQSHSISFTLKHSGRVIRKVDSAPPVAFRSWKPLEQVACDNTQAIQQSLLDKQIIAETLYVIKPLVHLGSAAYFGNNTWKPWMLSLVLDLYSLRLYRHCFKADFNCLSKTQKMQISRRTVVLLLYLLRSPFYENHSRDKIQSVLKCMSNKVPLARLLCNPLLQYLPFWQRTYFYMWST</sequence>
<organism evidence="4 5">
    <name type="scientific">Aquatica leii</name>
    <dbReference type="NCBI Taxonomy" id="1421715"/>
    <lineage>
        <taxon>Eukaryota</taxon>
        <taxon>Metazoa</taxon>
        <taxon>Ecdysozoa</taxon>
        <taxon>Arthropoda</taxon>
        <taxon>Hexapoda</taxon>
        <taxon>Insecta</taxon>
        <taxon>Pterygota</taxon>
        <taxon>Neoptera</taxon>
        <taxon>Endopterygota</taxon>
        <taxon>Coleoptera</taxon>
        <taxon>Polyphaga</taxon>
        <taxon>Elateriformia</taxon>
        <taxon>Elateroidea</taxon>
        <taxon>Lampyridae</taxon>
        <taxon>Luciolinae</taxon>
        <taxon>Aquatica</taxon>
    </lineage>
</organism>
<dbReference type="Pfam" id="PF08610">
    <property type="entry name" value="Pex16"/>
    <property type="match status" value="1"/>
</dbReference>
<dbReference type="GO" id="GO:0005778">
    <property type="term" value="C:peroxisomal membrane"/>
    <property type="evidence" value="ECO:0007669"/>
    <property type="project" value="UniProtKB-SubCell"/>
</dbReference>
<dbReference type="PANTHER" id="PTHR13299">
    <property type="entry name" value="PEROXISOMAL MEMBRANE PROTEIN PEX16"/>
    <property type="match status" value="1"/>
</dbReference>
<accession>A0AAN7SKC0</accession>